<comment type="caution">
    <text evidence="1">The sequence shown here is derived from an EMBL/GenBank/DDBJ whole genome shotgun (WGS) entry which is preliminary data.</text>
</comment>
<protein>
    <submittedName>
        <fullName evidence="1">Uncharacterized protein</fullName>
    </submittedName>
</protein>
<proteinExistence type="predicted"/>
<dbReference type="Proteomes" id="UP000634136">
    <property type="component" value="Unassembled WGS sequence"/>
</dbReference>
<name>A0A834WHS9_9FABA</name>
<gene>
    <name evidence="1" type="ORF">G2W53_022054</name>
</gene>
<dbReference type="AlphaFoldDB" id="A0A834WHS9"/>
<keyword evidence="2" id="KW-1185">Reference proteome</keyword>
<organism evidence="1 2">
    <name type="scientific">Senna tora</name>
    <dbReference type="NCBI Taxonomy" id="362788"/>
    <lineage>
        <taxon>Eukaryota</taxon>
        <taxon>Viridiplantae</taxon>
        <taxon>Streptophyta</taxon>
        <taxon>Embryophyta</taxon>
        <taxon>Tracheophyta</taxon>
        <taxon>Spermatophyta</taxon>
        <taxon>Magnoliopsida</taxon>
        <taxon>eudicotyledons</taxon>
        <taxon>Gunneridae</taxon>
        <taxon>Pentapetalae</taxon>
        <taxon>rosids</taxon>
        <taxon>fabids</taxon>
        <taxon>Fabales</taxon>
        <taxon>Fabaceae</taxon>
        <taxon>Caesalpinioideae</taxon>
        <taxon>Cassia clade</taxon>
        <taxon>Senna</taxon>
    </lineage>
</organism>
<evidence type="ECO:0000313" key="2">
    <source>
        <dbReference type="Proteomes" id="UP000634136"/>
    </source>
</evidence>
<accession>A0A834WHS9</accession>
<dbReference type="EMBL" id="JAAIUW010000007">
    <property type="protein sequence ID" value="KAF7823910.1"/>
    <property type="molecule type" value="Genomic_DNA"/>
</dbReference>
<reference evidence="1" key="1">
    <citation type="submission" date="2020-09" db="EMBL/GenBank/DDBJ databases">
        <title>Genome-Enabled Discovery of Anthraquinone Biosynthesis in Senna tora.</title>
        <authorList>
            <person name="Kang S.-H."/>
            <person name="Pandey R.P."/>
            <person name="Lee C.-M."/>
            <person name="Sim J.-S."/>
            <person name="Jeong J.-T."/>
            <person name="Choi B.-S."/>
            <person name="Jung M."/>
            <person name="Ginzburg D."/>
            <person name="Zhao K."/>
            <person name="Won S.Y."/>
            <person name="Oh T.-J."/>
            <person name="Yu Y."/>
            <person name="Kim N.-H."/>
            <person name="Lee O.R."/>
            <person name="Lee T.-H."/>
            <person name="Bashyal P."/>
            <person name="Kim T.-S."/>
            <person name="Lee W.-H."/>
            <person name="Kawkins C."/>
            <person name="Kim C.-K."/>
            <person name="Kim J.S."/>
            <person name="Ahn B.O."/>
            <person name="Rhee S.Y."/>
            <person name="Sohng J.K."/>
        </authorList>
    </citation>
    <scope>NUCLEOTIDE SEQUENCE</scope>
    <source>
        <tissue evidence="1">Leaf</tissue>
    </source>
</reference>
<evidence type="ECO:0000313" key="1">
    <source>
        <dbReference type="EMBL" id="KAF7823910.1"/>
    </source>
</evidence>
<sequence length="21" mass="2522">MGILVVDRFGDRLSEKRRFAR</sequence>